<dbReference type="NCBIfam" id="TIGR01180">
    <property type="entry name" value="aman2_put"/>
    <property type="match status" value="1"/>
</dbReference>
<evidence type="ECO:0000259" key="3">
    <source>
        <dbReference type="Pfam" id="PF17678"/>
    </source>
</evidence>
<dbReference type="EMBL" id="KZ819634">
    <property type="protein sequence ID" value="PWN93642.1"/>
    <property type="molecule type" value="Genomic_DNA"/>
</dbReference>
<evidence type="ECO:0000256" key="1">
    <source>
        <dbReference type="SAM" id="SignalP"/>
    </source>
</evidence>
<dbReference type="InterPro" id="IPR005887">
    <property type="entry name" value="GH92_a_mannosidase_put"/>
</dbReference>
<dbReference type="Gene3D" id="3.30.2080.10">
    <property type="entry name" value="GH92 mannosidase domain"/>
    <property type="match status" value="1"/>
</dbReference>
<dbReference type="InterPro" id="IPR041371">
    <property type="entry name" value="GH92_N"/>
</dbReference>
<dbReference type="Proteomes" id="UP000245768">
    <property type="component" value="Unassembled WGS sequence"/>
</dbReference>
<feature type="signal peptide" evidence="1">
    <location>
        <begin position="1"/>
        <end position="30"/>
    </location>
</feature>
<dbReference type="GO" id="GO:0030246">
    <property type="term" value="F:carbohydrate binding"/>
    <property type="evidence" value="ECO:0007669"/>
    <property type="project" value="InterPro"/>
</dbReference>
<protein>
    <recommendedName>
        <fullName evidence="6">Glycoside hydrolase family 92 protein</fullName>
    </recommendedName>
</protein>
<feature type="domain" description="Glycosyl hydrolase family 92" evidence="2">
    <location>
        <begin position="374"/>
        <end position="867"/>
    </location>
</feature>
<dbReference type="Gene3D" id="2.70.98.10">
    <property type="match status" value="1"/>
</dbReference>
<evidence type="ECO:0000313" key="4">
    <source>
        <dbReference type="EMBL" id="PWN93642.1"/>
    </source>
</evidence>
<evidence type="ECO:0000259" key="2">
    <source>
        <dbReference type="Pfam" id="PF07971"/>
    </source>
</evidence>
<dbReference type="GO" id="GO:0000224">
    <property type="term" value="F:peptide-N4-(N-acetyl-beta-glucosaminyl)asparagine amidase activity"/>
    <property type="evidence" value="ECO:0007669"/>
    <property type="project" value="TreeGrafter"/>
</dbReference>
<dbReference type="InterPro" id="IPR050883">
    <property type="entry name" value="PNGase"/>
</dbReference>
<dbReference type="GO" id="GO:0005975">
    <property type="term" value="P:carbohydrate metabolic process"/>
    <property type="evidence" value="ECO:0007669"/>
    <property type="project" value="InterPro"/>
</dbReference>
<dbReference type="GO" id="GO:0005634">
    <property type="term" value="C:nucleus"/>
    <property type="evidence" value="ECO:0007669"/>
    <property type="project" value="TreeGrafter"/>
</dbReference>
<dbReference type="RefSeq" id="XP_025380840.1">
    <property type="nucleotide sequence ID" value="XM_025520581.1"/>
</dbReference>
<feature type="chain" id="PRO_5016259495" description="Glycoside hydrolase family 92 protein" evidence="1">
    <location>
        <begin position="31"/>
        <end position="875"/>
    </location>
</feature>
<feature type="domain" description="Glycosyl hydrolase family 92 N-terminal" evidence="3">
    <location>
        <begin position="90"/>
        <end position="368"/>
    </location>
</feature>
<dbReference type="Pfam" id="PF07971">
    <property type="entry name" value="Glyco_hydro_92"/>
    <property type="match status" value="1"/>
</dbReference>
<sequence>MRLLLPLADLRACLLLALWWLSLSLDLVAAEARASQRVFQEQDRSDEAAVIPACYPFCGHDEYGSRGQETPTIASDLARVHAPHLGNLHFVDPRIGTSGPDESEYGGMVPSVSRPFAGVRWTPMTRLNNVSHCAYHDDDRTYIGALGSRQPAIWMGDYGFATLFPGRGQDIEVEPDKRGWHFTREAEYVSAFEHDVLLSRRQKEGPGEIFARMTGASRAAMLEYRFRQPSKDAAKGKESMPYLVVQASRPEWRGSVYIDAAAGEVSGWNSEQMDYRLGPNEALGFKGYFVFAFEHQQRRGSEKATHGDETVEHWEKGFPGDYGTMFTNASGVFPGEPKARRRTNDLGTYAFVRFPQDTSRIRVRVGMSMIDIAQARRNLQQEVGGYASFDDAVAATRSAWREKVDQVQIQEGGTEAQKRIVYTAMLHSLQYPAEHAEPDDSSSSLRYYSAYLDDVVSVPSEPGHGSMRYQSYSIWDTFRAEMGFLILFEPRRIVDMLRSMLDMYDEGGFLPMWSTGTGETNIMIGTHADSVLAEALVKGVGFGNDVDAEDRLDLDKIWEAVRKDAHQPPPLNDQLRFADREEFTPYEVRAGLDAYDSMGYVPLDRWDESTSRTLDYAYDDAAVAVVGLLLNKSQAEVQRLETRSRNYRNVFNEGTGRMAARFSNGTFLSQPLDKPTGRQLGFTEGNEWDYTFDVMHDVAGLAELVGGRDKLVKLLDDHFEGGHNDQSNEPSHHIPYLYALLGDPASTQRRVRAIAKEAFSDEPNGYAGNEDCGQQSAWYWFTSVLGVYPVSPISGEYVVGSPFFDRVEIRLPPRRRTDAETLLTILAPEAGQKQYVHSLKINGEKIAKPVVTFDQILQGGVWEYEMSKEAREWQS</sequence>
<dbReference type="Gene3D" id="1.20.1610.10">
    <property type="entry name" value="alpha-1,2-mannosidases domains"/>
    <property type="match status" value="1"/>
</dbReference>
<name>A0A316YX09_9BASI</name>
<dbReference type="STRING" id="215250.A0A316YX09"/>
<keyword evidence="5" id="KW-1185">Reference proteome</keyword>
<dbReference type="AlphaFoldDB" id="A0A316YX09"/>
<dbReference type="GeneID" id="37042497"/>
<dbReference type="SUPFAM" id="SSF48208">
    <property type="entry name" value="Six-hairpin glycosidases"/>
    <property type="match status" value="1"/>
</dbReference>
<dbReference type="Pfam" id="PF17678">
    <property type="entry name" value="Glyco_hydro_92N"/>
    <property type="match status" value="1"/>
</dbReference>
<evidence type="ECO:0008006" key="6">
    <source>
        <dbReference type="Google" id="ProtNLM"/>
    </source>
</evidence>
<reference evidence="4 5" key="1">
    <citation type="journal article" date="2018" name="Mol. Biol. Evol.">
        <title>Broad Genomic Sampling Reveals a Smut Pathogenic Ancestry of the Fungal Clade Ustilaginomycotina.</title>
        <authorList>
            <person name="Kijpornyongpan T."/>
            <person name="Mondo S.J."/>
            <person name="Barry K."/>
            <person name="Sandor L."/>
            <person name="Lee J."/>
            <person name="Lipzen A."/>
            <person name="Pangilinan J."/>
            <person name="LaButti K."/>
            <person name="Hainaut M."/>
            <person name="Henrissat B."/>
            <person name="Grigoriev I.V."/>
            <person name="Spatafora J.W."/>
            <person name="Aime M.C."/>
        </authorList>
    </citation>
    <scope>NUCLEOTIDE SEQUENCE [LARGE SCALE GENOMIC DNA]</scope>
    <source>
        <strain evidence="4 5">MCA 4198</strain>
    </source>
</reference>
<dbReference type="InterPro" id="IPR008928">
    <property type="entry name" value="6-hairpin_glycosidase_sf"/>
</dbReference>
<dbReference type="InterPro" id="IPR012939">
    <property type="entry name" value="Glyco_hydro_92"/>
</dbReference>
<organism evidence="4 5">
    <name type="scientific">Acaromyces ingoldii</name>
    <dbReference type="NCBI Taxonomy" id="215250"/>
    <lineage>
        <taxon>Eukaryota</taxon>
        <taxon>Fungi</taxon>
        <taxon>Dikarya</taxon>
        <taxon>Basidiomycota</taxon>
        <taxon>Ustilaginomycotina</taxon>
        <taxon>Exobasidiomycetes</taxon>
        <taxon>Exobasidiales</taxon>
        <taxon>Cryptobasidiaceae</taxon>
        <taxon>Acaromyces</taxon>
    </lineage>
</organism>
<dbReference type="PANTHER" id="PTHR12143:SF43">
    <property type="entry name" value="PUTATIVE-RELATED"/>
    <property type="match status" value="1"/>
</dbReference>
<dbReference type="GO" id="GO:0005829">
    <property type="term" value="C:cytosol"/>
    <property type="evidence" value="ECO:0007669"/>
    <property type="project" value="TreeGrafter"/>
</dbReference>
<accession>A0A316YX09</accession>
<dbReference type="OrthoDB" id="449263at2759"/>
<dbReference type="InterPro" id="IPR014718">
    <property type="entry name" value="GH-type_carb-bd"/>
</dbReference>
<gene>
    <name evidence="4" type="ORF">FA10DRAFT_264266</name>
</gene>
<dbReference type="PANTHER" id="PTHR12143">
    <property type="entry name" value="PEPTIDE N-GLYCANASE PNGASE -RELATED"/>
    <property type="match status" value="1"/>
</dbReference>
<keyword evidence="1" id="KW-0732">Signal</keyword>
<dbReference type="InParanoid" id="A0A316YX09"/>
<dbReference type="Gene3D" id="1.20.1050.60">
    <property type="entry name" value="alpha-1,2-mannosidase"/>
    <property type="match status" value="1"/>
</dbReference>
<proteinExistence type="predicted"/>
<dbReference type="GO" id="GO:0006516">
    <property type="term" value="P:glycoprotein catabolic process"/>
    <property type="evidence" value="ECO:0007669"/>
    <property type="project" value="TreeGrafter"/>
</dbReference>
<evidence type="ECO:0000313" key="5">
    <source>
        <dbReference type="Proteomes" id="UP000245768"/>
    </source>
</evidence>